<comment type="caution">
    <text evidence="3">The sequence shown here is derived from an EMBL/GenBank/DDBJ whole genome shotgun (WGS) entry which is preliminary data.</text>
</comment>
<keyword evidence="4" id="KW-1185">Reference proteome</keyword>
<dbReference type="SUPFAM" id="SSF56436">
    <property type="entry name" value="C-type lectin-like"/>
    <property type="match status" value="1"/>
</dbReference>
<dbReference type="GO" id="GO:0120147">
    <property type="term" value="F:formylglycine-generating oxidase activity"/>
    <property type="evidence" value="ECO:0007669"/>
    <property type="project" value="TreeGrafter"/>
</dbReference>
<evidence type="ECO:0000313" key="3">
    <source>
        <dbReference type="EMBL" id="MBA2224703.1"/>
    </source>
</evidence>
<dbReference type="EMBL" id="JACEFB010000001">
    <property type="protein sequence ID" value="MBA2224703.1"/>
    <property type="molecule type" value="Genomic_DNA"/>
</dbReference>
<dbReference type="RefSeq" id="WP_194536134.1">
    <property type="nucleotide sequence ID" value="NZ_JACEFB010000001.1"/>
</dbReference>
<evidence type="ECO:0000256" key="1">
    <source>
        <dbReference type="SAM" id="Phobius"/>
    </source>
</evidence>
<dbReference type="Pfam" id="PF03781">
    <property type="entry name" value="FGE-sulfatase"/>
    <property type="match status" value="1"/>
</dbReference>
<name>A0A7V9AA58_9BACT</name>
<feature type="transmembrane region" description="Helical" evidence="1">
    <location>
        <begin position="114"/>
        <end position="139"/>
    </location>
</feature>
<protein>
    <submittedName>
        <fullName evidence="3">SUMF1/EgtB/PvdO family nonheme iron enzyme</fullName>
    </submittedName>
</protein>
<dbReference type="InterPro" id="IPR005532">
    <property type="entry name" value="SUMF_dom"/>
</dbReference>
<organism evidence="3 4">
    <name type="scientific">Thermogemmata fonticola</name>
    <dbReference type="NCBI Taxonomy" id="2755323"/>
    <lineage>
        <taxon>Bacteria</taxon>
        <taxon>Pseudomonadati</taxon>
        <taxon>Planctomycetota</taxon>
        <taxon>Planctomycetia</taxon>
        <taxon>Gemmatales</taxon>
        <taxon>Gemmataceae</taxon>
        <taxon>Thermogemmata</taxon>
    </lineage>
</organism>
<keyword evidence="1" id="KW-0812">Transmembrane</keyword>
<gene>
    <name evidence="3" type="ORF">H0921_00840</name>
</gene>
<proteinExistence type="predicted"/>
<feature type="domain" description="Sulfatase-modifying factor enzyme-like" evidence="2">
    <location>
        <begin position="490"/>
        <end position="612"/>
    </location>
</feature>
<dbReference type="AlphaFoldDB" id="A0A7V9AA58"/>
<dbReference type="InterPro" id="IPR042095">
    <property type="entry name" value="SUMF_sf"/>
</dbReference>
<dbReference type="PANTHER" id="PTHR23150">
    <property type="entry name" value="SULFATASE MODIFYING FACTOR 1, 2"/>
    <property type="match status" value="1"/>
</dbReference>
<dbReference type="Proteomes" id="UP000542342">
    <property type="component" value="Unassembled WGS sequence"/>
</dbReference>
<reference evidence="3 4" key="1">
    <citation type="submission" date="2020-07" db="EMBL/GenBank/DDBJ databases">
        <title>Thermogemmata thermophila gen. nov., sp. nov., a novel moderate thermophilic planctomycete from a Kamchatka hot spring.</title>
        <authorList>
            <person name="Elcheninov A.G."/>
            <person name="Podosokorskaya O.A."/>
            <person name="Kovaleva O.L."/>
            <person name="Novikov A."/>
            <person name="Bonch-Osmolovskaya E.A."/>
            <person name="Toshchakov S.V."/>
            <person name="Kublanov I.V."/>
        </authorList>
    </citation>
    <scope>NUCLEOTIDE SEQUENCE [LARGE SCALE GENOMIC DNA]</scope>
    <source>
        <strain evidence="3 4">2918</strain>
    </source>
</reference>
<evidence type="ECO:0000313" key="4">
    <source>
        <dbReference type="Proteomes" id="UP000542342"/>
    </source>
</evidence>
<dbReference type="Gene3D" id="3.90.1580.10">
    <property type="entry name" value="paralog of FGE (formylglycine-generating enzyme)"/>
    <property type="match status" value="1"/>
</dbReference>
<dbReference type="InterPro" id="IPR016187">
    <property type="entry name" value="CTDL_fold"/>
</dbReference>
<feature type="transmembrane region" description="Helical" evidence="1">
    <location>
        <begin position="177"/>
        <end position="201"/>
    </location>
</feature>
<dbReference type="PANTHER" id="PTHR23150:SF19">
    <property type="entry name" value="FORMYLGLYCINE-GENERATING ENZYME"/>
    <property type="match status" value="1"/>
</dbReference>
<feature type="transmembrane region" description="Helical" evidence="1">
    <location>
        <begin position="35"/>
        <end position="57"/>
    </location>
</feature>
<dbReference type="InterPro" id="IPR051043">
    <property type="entry name" value="Sulfatase_Mod_Factor_Kinase"/>
</dbReference>
<accession>A0A7V9AA58</accession>
<keyword evidence="1" id="KW-0472">Membrane</keyword>
<keyword evidence="1" id="KW-1133">Transmembrane helix</keyword>
<feature type="transmembrane region" description="Helical" evidence="1">
    <location>
        <begin position="69"/>
        <end position="93"/>
    </location>
</feature>
<evidence type="ECO:0000259" key="2">
    <source>
        <dbReference type="Pfam" id="PF03781"/>
    </source>
</evidence>
<sequence>MPNQALFPETFSNRFGRTVGRWWRRAKYQWLKRSLLTDLATAIVLFLAALLLTFALPNTSTKLDSRGEVVLACFLSFLPLLMAICFCYVWSYLKAEAAYEDLRSGKRPVPVSYFKFFLQFPFTSVVLFALLTGVTLAAWGLGDWESAVRTSLIQITTPLPPLTTLLRSVVGEEESPWPGWVSIILSLIYSGVVFALIAAWFERGSQRLNYVASLFTEEDRPPSPYGFRCGTSPDNPQPEPHEQVLLMQADRIGAACLPYLRVELSSTEWNLGPVMPNRCRGAVAVLERVFGENDRGLQAWQTEPLACDFIADWLLKHLNRLVELDRSSPDPKYDYCLAETIGAVAAVLASDPSLRKQPTLTSRGAYHDLDRVNQFRHHLQYVFSIAAKRPALLIAACDAAERLGTPEDLRMLDQQTRRLDVQAGFTTVQTDRILQARDRVLARLWSELMEKRSELMEKLLSRIEDLGMQRLPVPKGKPMQFRRKSDGAIMVLIVAGSFCRGADHAKETSPKRRVHLGSYLIDVEPVSQKSFERWVKNQGGILRVERGFFPVQGLPDDVPQDHPYAIHVTWFAAQAYAQWAVKGGHLPTEAQWEKAARGSVDERRYPSGKDWKEECISPYGVHICHILEWTQDAFNSSAYDNNLVVFDPVMEPSSQFWEETLRVVRGRNPEFNPRDYHLAHRVGMEPITGAFTAPIGFRVAVDLGVEPLT</sequence>